<sequence length="116" mass="13380">MLQNALFDLRSSGVMHTLATHSASVTSLHINVSYQPGFKDMGGQCKIMTKQNQHPESSIYEYVWYHVMKITRPGVQAFVAPVHHLHLNSFQTGKVLRRLYYTDHFPEPVRHFPKLC</sequence>
<evidence type="ECO:0000313" key="1">
    <source>
        <dbReference type="EMBL" id="KAK3788664.1"/>
    </source>
</evidence>
<evidence type="ECO:0000313" key="2">
    <source>
        <dbReference type="Proteomes" id="UP001283361"/>
    </source>
</evidence>
<keyword evidence="2" id="KW-1185">Reference proteome</keyword>
<dbReference type="EMBL" id="JAWDGP010001750">
    <property type="protein sequence ID" value="KAK3788664.1"/>
    <property type="molecule type" value="Genomic_DNA"/>
</dbReference>
<dbReference type="Proteomes" id="UP001283361">
    <property type="component" value="Unassembled WGS sequence"/>
</dbReference>
<comment type="caution">
    <text evidence="1">The sequence shown here is derived from an EMBL/GenBank/DDBJ whole genome shotgun (WGS) entry which is preliminary data.</text>
</comment>
<dbReference type="AlphaFoldDB" id="A0AAE1AIY9"/>
<name>A0AAE1AIY9_9GAST</name>
<proteinExistence type="predicted"/>
<gene>
    <name evidence="1" type="ORF">RRG08_016683</name>
</gene>
<organism evidence="1 2">
    <name type="scientific">Elysia crispata</name>
    <name type="common">lettuce slug</name>
    <dbReference type="NCBI Taxonomy" id="231223"/>
    <lineage>
        <taxon>Eukaryota</taxon>
        <taxon>Metazoa</taxon>
        <taxon>Spiralia</taxon>
        <taxon>Lophotrochozoa</taxon>
        <taxon>Mollusca</taxon>
        <taxon>Gastropoda</taxon>
        <taxon>Heterobranchia</taxon>
        <taxon>Euthyneura</taxon>
        <taxon>Panpulmonata</taxon>
        <taxon>Sacoglossa</taxon>
        <taxon>Placobranchoidea</taxon>
        <taxon>Plakobranchidae</taxon>
        <taxon>Elysia</taxon>
    </lineage>
</organism>
<reference evidence="1" key="1">
    <citation type="journal article" date="2023" name="G3 (Bethesda)">
        <title>A reference genome for the long-term kleptoplast-retaining sea slug Elysia crispata morphotype clarki.</title>
        <authorList>
            <person name="Eastman K.E."/>
            <person name="Pendleton A.L."/>
            <person name="Shaikh M.A."/>
            <person name="Suttiyut T."/>
            <person name="Ogas R."/>
            <person name="Tomko P."/>
            <person name="Gavelis G."/>
            <person name="Widhalm J.R."/>
            <person name="Wisecaver J.H."/>
        </authorList>
    </citation>
    <scope>NUCLEOTIDE SEQUENCE</scope>
    <source>
        <strain evidence="1">ECLA1</strain>
    </source>
</reference>
<protein>
    <submittedName>
        <fullName evidence="1">Uncharacterized protein</fullName>
    </submittedName>
</protein>
<accession>A0AAE1AIY9</accession>